<dbReference type="GO" id="GO:0006772">
    <property type="term" value="P:thiamine metabolic process"/>
    <property type="evidence" value="ECO:0007669"/>
    <property type="project" value="UniProtKB-ARBA"/>
</dbReference>
<protein>
    <recommendedName>
        <fullName evidence="1">Thiaminase-2/PQQC domain-containing protein</fullName>
    </recommendedName>
</protein>
<accession>A0A4Y9Y8C3</accession>
<dbReference type="CDD" id="cd19359">
    <property type="entry name" value="TenA_C_Bt3146-like"/>
    <property type="match status" value="1"/>
</dbReference>
<organism evidence="2 3">
    <name type="scientific">Rhodofomes roseus</name>
    <dbReference type="NCBI Taxonomy" id="34475"/>
    <lineage>
        <taxon>Eukaryota</taxon>
        <taxon>Fungi</taxon>
        <taxon>Dikarya</taxon>
        <taxon>Basidiomycota</taxon>
        <taxon>Agaricomycotina</taxon>
        <taxon>Agaricomycetes</taxon>
        <taxon>Polyporales</taxon>
        <taxon>Rhodofomes</taxon>
    </lineage>
</organism>
<gene>
    <name evidence="2" type="ORF">EVJ58_g6599</name>
</gene>
<comment type="caution">
    <text evidence="2">The sequence shown here is derived from an EMBL/GenBank/DDBJ whole genome shotgun (WGS) entry which is preliminary data.</text>
</comment>
<name>A0A4Y9Y8C3_9APHY</name>
<dbReference type="Pfam" id="PF03070">
    <property type="entry name" value="TENA_THI-4"/>
    <property type="match status" value="1"/>
</dbReference>
<dbReference type="Proteomes" id="UP000298390">
    <property type="component" value="Unassembled WGS sequence"/>
</dbReference>
<dbReference type="EMBL" id="SEKV01000378">
    <property type="protein sequence ID" value="TFY58148.1"/>
    <property type="molecule type" value="Genomic_DNA"/>
</dbReference>
<proteinExistence type="predicted"/>
<dbReference type="InterPro" id="IPR004305">
    <property type="entry name" value="Thiaminase-2/PQQC"/>
</dbReference>
<reference evidence="2 3" key="1">
    <citation type="submission" date="2019-01" db="EMBL/GenBank/DDBJ databases">
        <title>Genome sequencing of the rare red list fungi Fomitopsis rosea.</title>
        <authorList>
            <person name="Buettner E."/>
            <person name="Kellner H."/>
        </authorList>
    </citation>
    <scope>NUCLEOTIDE SEQUENCE [LARGE SCALE GENOMIC DNA]</scope>
    <source>
        <strain evidence="2 3">DSM 105464</strain>
    </source>
</reference>
<dbReference type="STRING" id="34475.A0A4Y9Y8C3"/>
<dbReference type="Gene3D" id="1.20.910.10">
    <property type="entry name" value="Heme oxygenase-like"/>
    <property type="match status" value="1"/>
</dbReference>
<evidence type="ECO:0000313" key="3">
    <source>
        <dbReference type="Proteomes" id="UP000298390"/>
    </source>
</evidence>
<evidence type="ECO:0000313" key="2">
    <source>
        <dbReference type="EMBL" id="TFY58148.1"/>
    </source>
</evidence>
<dbReference type="SUPFAM" id="SSF48613">
    <property type="entry name" value="Heme oxygenase-like"/>
    <property type="match status" value="1"/>
</dbReference>
<dbReference type="AlphaFoldDB" id="A0A4Y9Y8C3"/>
<dbReference type="InterPro" id="IPR016084">
    <property type="entry name" value="Haem_Oase-like_multi-hlx"/>
</dbReference>
<sequence length="204" mass="22986">MTGPNDPGADALVKGFKAYMVQDYIYCARGIIYQTERAIKSTTAEEFKDTTTKASHYCTYAQGALDLCVDDVDQGLGMKDIDVLQAQPADATNYYTDMQFETAKTHNWVMNLVAMIPCIQAYYALAHPLCEAATEDVQKTLWYKLWIKPNGDLSPEDAGVTSQISFFTANYDVWKDHYAEAKDVFRKACQGEIGHWKWATDSKQ</sequence>
<feature type="domain" description="Thiaminase-2/PQQC" evidence="1">
    <location>
        <begin position="15"/>
        <end position="199"/>
    </location>
</feature>
<evidence type="ECO:0000259" key="1">
    <source>
        <dbReference type="Pfam" id="PF03070"/>
    </source>
</evidence>